<feature type="region of interest" description="Disordered" evidence="1">
    <location>
        <begin position="271"/>
        <end position="295"/>
    </location>
</feature>
<gene>
    <name evidence="3" type="ORF">HD599_002258</name>
</gene>
<dbReference type="CDD" id="cd00143">
    <property type="entry name" value="PP2Cc"/>
    <property type="match status" value="1"/>
</dbReference>
<dbReference type="Proteomes" id="UP000536685">
    <property type="component" value="Unassembled WGS sequence"/>
</dbReference>
<evidence type="ECO:0000313" key="4">
    <source>
        <dbReference type="Proteomes" id="UP000536685"/>
    </source>
</evidence>
<protein>
    <submittedName>
        <fullName evidence="3">Serine/threonine protein phosphatase PrpC</fullName>
    </submittedName>
</protein>
<dbReference type="PANTHER" id="PTHR13832">
    <property type="entry name" value="PROTEIN PHOSPHATASE 2C"/>
    <property type="match status" value="1"/>
</dbReference>
<dbReference type="InterPro" id="IPR015655">
    <property type="entry name" value="PP2C"/>
</dbReference>
<dbReference type="InterPro" id="IPR036457">
    <property type="entry name" value="PPM-type-like_dom_sf"/>
</dbReference>
<proteinExistence type="predicted"/>
<evidence type="ECO:0000313" key="3">
    <source>
        <dbReference type="EMBL" id="MBB5843935.1"/>
    </source>
</evidence>
<dbReference type="InterPro" id="IPR001932">
    <property type="entry name" value="PPM-type_phosphatase-like_dom"/>
</dbReference>
<evidence type="ECO:0000259" key="2">
    <source>
        <dbReference type="PROSITE" id="PS51746"/>
    </source>
</evidence>
<organism evidence="3 4">
    <name type="scientific">Conyzicola lurida</name>
    <dbReference type="NCBI Taxonomy" id="1172621"/>
    <lineage>
        <taxon>Bacteria</taxon>
        <taxon>Bacillati</taxon>
        <taxon>Actinomycetota</taxon>
        <taxon>Actinomycetes</taxon>
        <taxon>Micrococcales</taxon>
        <taxon>Microbacteriaceae</taxon>
        <taxon>Conyzicola</taxon>
    </lineage>
</organism>
<sequence length="295" mass="31642">MSIDVRRDVELADVTVQFRFTAHSDRGAVRKLNEDSYLASVPMFVVADGMGGHSFGDKASQAAVAAFGAAFPTDVPAAPQRVLDTIRAANDAVLDLTAEADFGAISGTTLTGLAFVDVGAEDNYHWMAFNIGDSRTYSWDGRSLSQMSVDHSAVQELVDLGHITKREAERHPDRNIVTRALGADDEVEADVWLLPAKGHQTFLLCSDGLTKELGDDEIARIVVFHNAQELRESDGLPITLAERLVNAAVAAGGSDNVTVVVVESDVIGPDPAPIGEDTVDRSSMANQLEETRPRV</sequence>
<dbReference type="Gene3D" id="3.60.40.10">
    <property type="entry name" value="PPM-type phosphatase domain"/>
    <property type="match status" value="1"/>
</dbReference>
<reference evidence="3 4" key="1">
    <citation type="submission" date="2020-08" db="EMBL/GenBank/DDBJ databases">
        <title>Sequencing the genomes of 1000 actinobacteria strains.</title>
        <authorList>
            <person name="Klenk H.-P."/>
        </authorList>
    </citation>
    <scope>NUCLEOTIDE SEQUENCE [LARGE SCALE GENOMIC DNA]</scope>
    <source>
        <strain evidence="3 4">DSM 105784</strain>
    </source>
</reference>
<evidence type="ECO:0000256" key="1">
    <source>
        <dbReference type="SAM" id="MobiDB-lite"/>
    </source>
</evidence>
<dbReference type="PANTHER" id="PTHR13832:SF827">
    <property type="entry name" value="PROTEIN PHOSPHATASE 1L"/>
    <property type="match status" value="1"/>
</dbReference>
<dbReference type="Pfam" id="PF13672">
    <property type="entry name" value="PP2C_2"/>
    <property type="match status" value="1"/>
</dbReference>
<comment type="caution">
    <text evidence="3">The sequence shown here is derived from an EMBL/GenBank/DDBJ whole genome shotgun (WGS) entry which is preliminary data.</text>
</comment>
<name>A0A841AQT2_9MICO</name>
<dbReference type="AlphaFoldDB" id="A0A841AQT2"/>
<dbReference type="RefSeq" id="WP_184237567.1">
    <property type="nucleotide sequence ID" value="NZ_JACHMJ010000001.1"/>
</dbReference>
<keyword evidence="4" id="KW-1185">Reference proteome</keyword>
<dbReference type="SMART" id="SM00332">
    <property type="entry name" value="PP2Cc"/>
    <property type="match status" value="1"/>
</dbReference>
<dbReference type="SMART" id="SM00331">
    <property type="entry name" value="PP2C_SIG"/>
    <property type="match status" value="1"/>
</dbReference>
<dbReference type="SUPFAM" id="SSF81606">
    <property type="entry name" value="PP2C-like"/>
    <property type="match status" value="1"/>
</dbReference>
<dbReference type="EMBL" id="JACHMJ010000001">
    <property type="protein sequence ID" value="MBB5843935.1"/>
    <property type="molecule type" value="Genomic_DNA"/>
</dbReference>
<dbReference type="PROSITE" id="PS51746">
    <property type="entry name" value="PPM_2"/>
    <property type="match status" value="1"/>
</dbReference>
<accession>A0A841AQT2</accession>
<dbReference type="GO" id="GO:0004722">
    <property type="term" value="F:protein serine/threonine phosphatase activity"/>
    <property type="evidence" value="ECO:0007669"/>
    <property type="project" value="InterPro"/>
</dbReference>
<feature type="domain" description="PPM-type phosphatase" evidence="2">
    <location>
        <begin position="19"/>
        <end position="264"/>
    </location>
</feature>